<organism evidence="5 6">
    <name type="scientific">Halomonas flagellata</name>
    <dbReference type="NCBI Taxonomy" id="2920385"/>
    <lineage>
        <taxon>Bacteria</taxon>
        <taxon>Pseudomonadati</taxon>
        <taxon>Pseudomonadota</taxon>
        <taxon>Gammaproteobacteria</taxon>
        <taxon>Oceanospirillales</taxon>
        <taxon>Halomonadaceae</taxon>
        <taxon>Halomonas</taxon>
    </lineage>
</organism>
<name>A0ABS9RUY6_9GAMM</name>
<dbReference type="Gene3D" id="1.10.10.10">
    <property type="entry name" value="Winged helix-like DNA-binding domain superfamily/Winged helix DNA-binding domain"/>
    <property type="match status" value="1"/>
</dbReference>
<reference evidence="5 6" key="1">
    <citation type="submission" date="2022-02" db="EMBL/GenBank/DDBJ databases">
        <title>Halomonas fukangensis sp. nov., a halophilic bacterium isolated from a bulk soil of Kalidium foliatum at Fukang.</title>
        <authorList>
            <person name="Huang Y."/>
        </authorList>
    </citation>
    <scope>NUCLEOTIDE SEQUENCE [LARGE SCALE GENOMIC DNA]</scope>
    <source>
        <strain evidence="5 6">EGI 63088</strain>
    </source>
</reference>
<evidence type="ECO:0000313" key="5">
    <source>
        <dbReference type="EMBL" id="MCH4563635.1"/>
    </source>
</evidence>
<dbReference type="SMART" id="SM00421">
    <property type="entry name" value="HTH_LUXR"/>
    <property type="match status" value="1"/>
</dbReference>
<dbReference type="SUPFAM" id="SSF46894">
    <property type="entry name" value="C-terminal effector domain of the bipartite response regulators"/>
    <property type="match status" value="1"/>
</dbReference>
<dbReference type="PANTHER" id="PTHR44688:SF16">
    <property type="entry name" value="DNA-BINDING TRANSCRIPTIONAL ACTIVATOR DEVR_DOSR"/>
    <property type="match status" value="1"/>
</dbReference>
<proteinExistence type="predicted"/>
<sequence length="208" mass="23005">MMVHLFVCQGRDEIPRWREAFPQARLVSPQQARAWTSRGDRVWVMSNLENWPALVSGLSGRGAILTVLSYAPNSLEAFQALNAGARGYAHALSPVALLRQVEVVITNQGIWVWPELLARVVGGTFKALGGESRLQEETLALLTGRERAVALAVAEGHSNKEVARRLDITERTVKAHLGAVFRKLGIRDRMQLILRLSHQDASLSEPGR</sequence>
<dbReference type="PRINTS" id="PR00038">
    <property type="entry name" value="HTHLUXR"/>
</dbReference>
<dbReference type="PROSITE" id="PS00622">
    <property type="entry name" value="HTH_LUXR_1"/>
    <property type="match status" value="1"/>
</dbReference>
<evidence type="ECO:0000313" key="6">
    <source>
        <dbReference type="Proteomes" id="UP001202117"/>
    </source>
</evidence>
<dbReference type="PANTHER" id="PTHR44688">
    <property type="entry name" value="DNA-BINDING TRANSCRIPTIONAL ACTIVATOR DEVR_DOSR"/>
    <property type="match status" value="1"/>
</dbReference>
<dbReference type="Pfam" id="PF00196">
    <property type="entry name" value="GerE"/>
    <property type="match status" value="1"/>
</dbReference>
<dbReference type="CDD" id="cd06170">
    <property type="entry name" value="LuxR_C_like"/>
    <property type="match status" value="1"/>
</dbReference>
<dbReference type="PROSITE" id="PS50043">
    <property type="entry name" value="HTH_LUXR_2"/>
    <property type="match status" value="1"/>
</dbReference>
<dbReference type="Proteomes" id="UP001202117">
    <property type="component" value="Unassembled WGS sequence"/>
</dbReference>
<evidence type="ECO:0000256" key="3">
    <source>
        <dbReference type="ARBA" id="ARBA00023163"/>
    </source>
</evidence>
<dbReference type="EMBL" id="JAKVPY010000011">
    <property type="protein sequence ID" value="MCH4563635.1"/>
    <property type="molecule type" value="Genomic_DNA"/>
</dbReference>
<keyword evidence="2" id="KW-0238">DNA-binding</keyword>
<keyword evidence="1" id="KW-0805">Transcription regulation</keyword>
<accession>A0ABS9RUY6</accession>
<evidence type="ECO:0000259" key="4">
    <source>
        <dbReference type="PROSITE" id="PS50043"/>
    </source>
</evidence>
<protein>
    <submittedName>
        <fullName evidence="5">Response regulator transcription factor</fullName>
    </submittedName>
</protein>
<keyword evidence="6" id="KW-1185">Reference proteome</keyword>
<keyword evidence="3" id="KW-0804">Transcription</keyword>
<dbReference type="InterPro" id="IPR000792">
    <property type="entry name" value="Tscrpt_reg_LuxR_C"/>
</dbReference>
<evidence type="ECO:0000256" key="2">
    <source>
        <dbReference type="ARBA" id="ARBA00023125"/>
    </source>
</evidence>
<dbReference type="InterPro" id="IPR036388">
    <property type="entry name" value="WH-like_DNA-bd_sf"/>
</dbReference>
<comment type="caution">
    <text evidence="5">The sequence shown here is derived from an EMBL/GenBank/DDBJ whole genome shotgun (WGS) entry which is preliminary data.</text>
</comment>
<gene>
    <name evidence="5" type="ORF">MKP05_10890</name>
</gene>
<feature type="domain" description="HTH luxR-type" evidence="4">
    <location>
        <begin position="135"/>
        <end position="200"/>
    </location>
</feature>
<dbReference type="InterPro" id="IPR016032">
    <property type="entry name" value="Sig_transdc_resp-reg_C-effctor"/>
</dbReference>
<evidence type="ECO:0000256" key="1">
    <source>
        <dbReference type="ARBA" id="ARBA00023015"/>
    </source>
</evidence>